<dbReference type="InterPro" id="IPR010998">
    <property type="entry name" value="Integrase_recombinase_N"/>
</dbReference>
<evidence type="ECO:0000313" key="6">
    <source>
        <dbReference type="EMBL" id="MFD2186929.1"/>
    </source>
</evidence>
<dbReference type="Pfam" id="PF17293">
    <property type="entry name" value="Arm-DNA-bind_5"/>
    <property type="match status" value="1"/>
</dbReference>
<evidence type="ECO:0000256" key="2">
    <source>
        <dbReference type="ARBA" id="ARBA00023172"/>
    </source>
</evidence>
<organism evidence="6 7">
    <name type="scientific">Aquimarina celericrescens</name>
    <dbReference type="NCBI Taxonomy" id="1964542"/>
    <lineage>
        <taxon>Bacteria</taxon>
        <taxon>Pseudomonadati</taxon>
        <taxon>Bacteroidota</taxon>
        <taxon>Flavobacteriia</taxon>
        <taxon>Flavobacteriales</taxon>
        <taxon>Flavobacteriaceae</taxon>
        <taxon>Aquimarina</taxon>
    </lineage>
</organism>
<feature type="domain" description="Tyr recombinase" evidence="3">
    <location>
        <begin position="263"/>
        <end position="412"/>
    </location>
</feature>
<dbReference type="InterPro" id="IPR013762">
    <property type="entry name" value="Integrase-like_cat_sf"/>
</dbReference>
<proteinExistence type="predicted"/>
<keyword evidence="1" id="KW-0238">DNA-binding</keyword>
<dbReference type="InterPro" id="IPR035386">
    <property type="entry name" value="Arm-DNA-bind_5"/>
</dbReference>
<dbReference type="Pfam" id="PF13102">
    <property type="entry name" value="Phage_int_SAM_5"/>
    <property type="match status" value="1"/>
</dbReference>
<dbReference type="InterPro" id="IPR011010">
    <property type="entry name" value="DNA_brk_join_enz"/>
</dbReference>
<evidence type="ECO:0000259" key="3">
    <source>
        <dbReference type="Pfam" id="PF00589"/>
    </source>
</evidence>
<sequence length="427" mass="49454">MASITLMLDKRNKTAKKFPLVIRIYHKRIPKNIQLGYKLESSQWNEKAKQIKSPFPNSKRANHDISSKMTVASGIISEYSTTLKDLTAYEIADLIEAALKKKNNEKSINNDRVLNRGGTYLELYSKKIINRYYNAKRFGTADALHNAVVFIKKYTGGNDILLSEINELFLEDLESHYLGQGNSLNGLGVHLRSIRRIYNLAIKDSQTELTLEHYPFGKNGYSIKQQRTKKKAVSLEVIKDIEVLKYPKDSALWHHKNYFLVNFYMRGMNFMDMAYLSVDAINNGRLQYKRRKTKRGNNVKEFDILIPEKVKPIFDHYCKNKSREDLVFPILEDVMKTESEDRVYEVYKNRRRNHIRRLGTIGKNVGLETKLTSYVARHTFATAGLHKGIFKAQIGDMLGHTNYYTTESYFADFENVVLDEAANKIFS</sequence>
<dbReference type="EMBL" id="JBHUHY010000006">
    <property type="protein sequence ID" value="MFD2186929.1"/>
    <property type="molecule type" value="Genomic_DNA"/>
</dbReference>
<keyword evidence="2" id="KW-0233">DNA recombination</keyword>
<comment type="caution">
    <text evidence="6">The sequence shown here is derived from an EMBL/GenBank/DDBJ whole genome shotgun (WGS) entry which is preliminary data.</text>
</comment>
<reference evidence="7" key="1">
    <citation type="journal article" date="2019" name="Int. J. Syst. Evol. Microbiol.">
        <title>The Global Catalogue of Microorganisms (GCM) 10K type strain sequencing project: providing services to taxonomists for standard genome sequencing and annotation.</title>
        <authorList>
            <consortium name="The Broad Institute Genomics Platform"/>
            <consortium name="The Broad Institute Genome Sequencing Center for Infectious Disease"/>
            <person name="Wu L."/>
            <person name="Ma J."/>
        </authorList>
    </citation>
    <scope>NUCLEOTIDE SEQUENCE [LARGE SCALE GENOMIC DNA]</scope>
    <source>
        <strain evidence="7">DT92</strain>
    </source>
</reference>
<dbReference type="Gene3D" id="1.10.443.10">
    <property type="entry name" value="Intergrase catalytic core"/>
    <property type="match status" value="1"/>
</dbReference>
<dbReference type="InterPro" id="IPR002104">
    <property type="entry name" value="Integrase_catalytic"/>
</dbReference>
<dbReference type="Gene3D" id="1.10.150.130">
    <property type="match status" value="1"/>
</dbReference>
<gene>
    <name evidence="6" type="ORF">ACFSJT_09005</name>
</gene>
<dbReference type="SUPFAM" id="SSF56349">
    <property type="entry name" value="DNA breaking-rejoining enzymes"/>
    <property type="match status" value="1"/>
</dbReference>
<evidence type="ECO:0000256" key="1">
    <source>
        <dbReference type="ARBA" id="ARBA00023125"/>
    </source>
</evidence>
<protein>
    <submittedName>
        <fullName evidence="6">Phage integrase SAM-like domain-containing protein</fullName>
    </submittedName>
</protein>
<keyword evidence="7" id="KW-1185">Reference proteome</keyword>
<dbReference type="Pfam" id="PF00589">
    <property type="entry name" value="Phage_integrase"/>
    <property type="match status" value="1"/>
</dbReference>
<feature type="domain" description="Phage integrase SAM-like" evidence="4">
    <location>
        <begin position="124"/>
        <end position="207"/>
    </location>
</feature>
<feature type="domain" description="Arm DNA-binding" evidence="5">
    <location>
        <begin position="8"/>
        <end position="91"/>
    </location>
</feature>
<evidence type="ECO:0000313" key="7">
    <source>
        <dbReference type="Proteomes" id="UP001597344"/>
    </source>
</evidence>
<dbReference type="InterPro" id="IPR025269">
    <property type="entry name" value="SAM-like_dom"/>
</dbReference>
<name>A0ABW5AVB5_9FLAO</name>
<evidence type="ECO:0000259" key="4">
    <source>
        <dbReference type="Pfam" id="PF13102"/>
    </source>
</evidence>
<dbReference type="Proteomes" id="UP001597344">
    <property type="component" value="Unassembled WGS sequence"/>
</dbReference>
<dbReference type="RefSeq" id="WP_378319924.1">
    <property type="nucleotide sequence ID" value="NZ_JBHUHY010000006.1"/>
</dbReference>
<evidence type="ECO:0000259" key="5">
    <source>
        <dbReference type="Pfam" id="PF17293"/>
    </source>
</evidence>
<accession>A0ABW5AVB5</accession>